<evidence type="ECO:0000256" key="1">
    <source>
        <dbReference type="SAM" id="MobiDB-lite"/>
    </source>
</evidence>
<feature type="region of interest" description="Disordered" evidence="1">
    <location>
        <begin position="121"/>
        <end position="152"/>
    </location>
</feature>
<dbReference type="Proteomes" id="UP000800200">
    <property type="component" value="Unassembled WGS sequence"/>
</dbReference>
<gene>
    <name evidence="2" type="ORF">K469DRAFT_690873</name>
</gene>
<protein>
    <submittedName>
        <fullName evidence="2">Uncharacterized protein</fullName>
    </submittedName>
</protein>
<dbReference type="AlphaFoldDB" id="A0A6A6DWQ0"/>
<sequence length="165" mass="18698">MRHKIKKLLKIPVAPWVLLELENPLLHLIPKSNFSIQEALADTILKAVRKARLIQTMVQCTTPAPVRESLPEHGTDEFVESVAQIITRIGTVDHNNRQCTVEERITLLILASKLEGEKQKVAGEKAKTGKLQIEPQRKSPEDPDQGIGTHYRAPSKWTKLKWRTC</sequence>
<proteinExistence type="predicted"/>
<evidence type="ECO:0000313" key="2">
    <source>
        <dbReference type="EMBL" id="KAF2182410.1"/>
    </source>
</evidence>
<organism evidence="2 3">
    <name type="scientific">Zopfia rhizophila CBS 207.26</name>
    <dbReference type="NCBI Taxonomy" id="1314779"/>
    <lineage>
        <taxon>Eukaryota</taxon>
        <taxon>Fungi</taxon>
        <taxon>Dikarya</taxon>
        <taxon>Ascomycota</taxon>
        <taxon>Pezizomycotina</taxon>
        <taxon>Dothideomycetes</taxon>
        <taxon>Dothideomycetes incertae sedis</taxon>
        <taxon>Zopfiaceae</taxon>
        <taxon>Zopfia</taxon>
    </lineage>
</organism>
<name>A0A6A6DWQ0_9PEZI</name>
<reference evidence="2" key="1">
    <citation type="journal article" date="2020" name="Stud. Mycol.">
        <title>101 Dothideomycetes genomes: a test case for predicting lifestyles and emergence of pathogens.</title>
        <authorList>
            <person name="Haridas S."/>
            <person name="Albert R."/>
            <person name="Binder M."/>
            <person name="Bloem J."/>
            <person name="Labutti K."/>
            <person name="Salamov A."/>
            <person name="Andreopoulos B."/>
            <person name="Baker S."/>
            <person name="Barry K."/>
            <person name="Bills G."/>
            <person name="Bluhm B."/>
            <person name="Cannon C."/>
            <person name="Castanera R."/>
            <person name="Culley D."/>
            <person name="Daum C."/>
            <person name="Ezra D."/>
            <person name="Gonzalez J."/>
            <person name="Henrissat B."/>
            <person name="Kuo A."/>
            <person name="Liang C."/>
            <person name="Lipzen A."/>
            <person name="Lutzoni F."/>
            <person name="Magnuson J."/>
            <person name="Mondo S."/>
            <person name="Nolan M."/>
            <person name="Ohm R."/>
            <person name="Pangilinan J."/>
            <person name="Park H.-J."/>
            <person name="Ramirez L."/>
            <person name="Alfaro M."/>
            <person name="Sun H."/>
            <person name="Tritt A."/>
            <person name="Yoshinaga Y."/>
            <person name="Zwiers L.-H."/>
            <person name="Turgeon B."/>
            <person name="Goodwin S."/>
            <person name="Spatafora J."/>
            <person name="Crous P."/>
            <person name="Grigoriev I."/>
        </authorList>
    </citation>
    <scope>NUCLEOTIDE SEQUENCE</scope>
    <source>
        <strain evidence="2">CBS 207.26</strain>
    </source>
</reference>
<evidence type="ECO:0000313" key="3">
    <source>
        <dbReference type="Proteomes" id="UP000800200"/>
    </source>
</evidence>
<dbReference type="EMBL" id="ML994648">
    <property type="protein sequence ID" value="KAF2182410.1"/>
    <property type="molecule type" value="Genomic_DNA"/>
</dbReference>
<keyword evidence="3" id="KW-1185">Reference proteome</keyword>
<accession>A0A6A6DWQ0</accession>